<evidence type="ECO:0000313" key="1">
    <source>
        <dbReference type="EMBL" id="AIG63930.1"/>
    </source>
</evidence>
<dbReference type="Proteomes" id="UP000028504">
    <property type="component" value="Chromosome"/>
</dbReference>
<reference evidence="1 2" key="1">
    <citation type="submission" date="2014-07" db="EMBL/GenBank/DDBJ databases">
        <title>Complete genome sequence of Corynebacterium atypicum DSM 44849: identifiction of the mycolic acid biosynthesis genes.</title>
        <authorList>
            <person name="Tippelt A."/>
            <person name="Mollmann S."/>
            <person name="Albersmeier A."/>
            <person name="Jaenicke S."/>
            <person name="Ruckert C."/>
            <person name="Tauch A."/>
        </authorList>
    </citation>
    <scope>NUCLEOTIDE SEQUENCE [LARGE SCALE GENOMIC DNA]</scope>
    <source>
        <strain evidence="1 2">R2070</strain>
    </source>
</reference>
<organism evidence="1 2">
    <name type="scientific">Corynebacterium atypicum</name>
    <dbReference type="NCBI Taxonomy" id="191610"/>
    <lineage>
        <taxon>Bacteria</taxon>
        <taxon>Bacillati</taxon>
        <taxon>Actinomycetota</taxon>
        <taxon>Actinomycetes</taxon>
        <taxon>Mycobacteriales</taxon>
        <taxon>Corynebacteriaceae</taxon>
        <taxon>Corynebacterium</taxon>
    </lineage>
</organism>
<accession>A0ABM5QME7</accession>
<proteinExistence type="predicted"/>
<evidence type="ECO:0000313" key="2">
    <source>
        <dbReference type="Proteomes" id="UP000028504"/>
    </source>
</evidence>
<dbReference type="EMBL" id="CP008944">
    <property type="protein sequence ID" value="AIG63930.1"/>
    <property type="molecule type" value="Genomic_DNA"/>
</dbReference>
<dbReference type="RefSeq" id="WP_038604988.1">
    <property type="nucleotide sequence ID" value="NZ_CP008944.1"/>
</dbReference>
<gene>
    <name evidence="1" type="ORF">CATYP_03860</name>
</gene>
<protein>
    <submittedName>
        <fullName evidence="1">Uncharacterized protein</fullName>
    </submittedName>
</protein>
<sequence>MPLAPWRDRANARLRAGAQHLEQGMIGHAALFEPIDNRRYPSQATSAQVHDIEAAMLLDPDARLGSDGVYRA</sequence>
<name>A0ABM5QME7_9CORY</name>
<keyword evidence="2" id="KW-1185">Reference proteome</keyword>